<organism evidence="6 7">
    <name type="scientific">Oncorhynchus kisutch</name>
    <name type="common">Coho salmon</name>
    <name type="synonym">Salmo kisutch</name>
    <dbReference type="NCBI Taxonomy" id="8019"/>
    <lineage>
        <taxon>Eukaryota</taxon>
        <taxon>Metazoa</taxon>
        <taxon>Chordata</taxon>
        <taxon>Craniata</taxon>
        <taxon>Vertebrata</taxon>
        <taxon>Euteleostomi</taxon>
        <taxon>Actinopterygii</taxon>
        <taxon>Neopterygii</taxon>
        <taxon>Teleostei</taxon>
        <taxon>Protacanthopterygii</taxon>
        <taxon>Salmoniformes</taxon>
        <taxon>Salmonidae</taxon>
        <taxon>Salmoninae</taxon>
        <taxon>Oncorhynchus</taxon>
    </lineage>
</organism>
<dbReference type="InterPro" id="IPR050380">
    <property type="entry name" value="Immune_Resp_Modulators"/>
</dbReference>
<dbReference type="PROSITE" id="PS50835">
    <property type="entry name" value="IG_LIKE"/>
    <property type="match status" value="2"/>
</dbReference>
<evidence type="ECO:0000256" key="4">
    <source>
        <dbReference type="SAM" id="SignalP"/>
    </source>
</evidence>
<dbReference type="SMART" id="SM00406">
    <property type="entry name" value="IGv"/>
    <property type="match status" value="1"/>
</dbReference>
<evidence type="ECO:0000313" key="7">
    <source>
        <dbReference type="Proteomes" id="UP000694557"/>
    </source>
</evidence>
<dbReference type="FunFam" id="2.60.40.10:FF:000283">
    <property type="entry name" value="Immunoglobulin kappa constant"/>
    <property type="match status" value="1"/>
</dbReference>
<dbReference type="SUPFAM" id="SSF48726">
    <property type="entry name" value="Immunoglobulin"/>
    <property type="match status" value="2"/>
</dbReference>
<dbReference type="SMART" id="SM00407">
    <property type="entry name" value="IGc1"/>
    <property type="match status" value="1"/>
</dbReference>
<feature type="region of interest" description="Disordered" evidence="3">
    <location>
        <begin position="174"/>
        <end position="193"/>
    </location>
</feature>
<feature type="domain" description="Ig-like" evidence="5">
    <location>
        <begin position="19"/>
        <end position="108"/>
    </location>
</feature>
<dbReference type="Proteomes" id="UP000694557">
    <property type="component" value="Unassembled WGS sequence"/>
</dbReference>
<dbReference type="CDD" id="cd00099">
    <property type="entry name" value="IgV"/>
    <property type="match status" value="1"/>
</dbReference>
<dbReference type="InterPro" id="IPR003599">
    <property type="entry name" value="Ig_sub"/>
</dbReference>
<protein>
    <submittedName>
        <fullName evidence="6">Immunoglobulin kappa light chain</fullName>
    </submittedName>
</protein>
<dbReference type="KEGG" id="oki:109889423"/>
<proteinExistence type="predicted"/>
<dbReference type="Gene3D" id="2.60.40.10">
    <property type="entry name" value="Immunoglobulins"/>
    <property type="match status" value="2"/>
</dbReference>
<feature type="signal peptide" evidence="4">
    <location>
        <begin position="1"/>
        <end position="20"/>
    </location>
</feature>
<dbReference type="InterPro" id="IPR013106">
    <property type="entry name" value="Ig_V-set"/>
</dbReference>
<dbReference type="Ensembl" id="ENSOKIT00005002777.1">
    <property type="protein sequence ID" value="ENSOKIP00005002641.1"/>
    <property type="gene ID" value="ENSOKIG00005001264.1"/>
</dbReference>
<dbReference type="Pfam" id="PF07686">
    <property type="entry name" value="V-set"/>
    <property type="match status" value="1"/>
</dbReference>
<keyword evidence="4" id="KW-0732">Signal</keyword>
<keyword evidence="7" id="KW-1185">Reference proteome</keyword>
<dbReference type="InterPro" id="IPR007110">
    <property type="entry name" value="Ig-like_dom"/>
</dbReference>
<feature type="chain" id="PRO_5034002297" evidence="4">
    <location>
        <begin position="21"/>
        <end position="244"/>
    </location>
</feature>
<dbReference type="RefSeq" id="XP_020336436.1">
    <property type="nucleotide sequence ID" value="XM_020480847.2"/>
</dbReference>
<sequence>MFLSTASITALLLTLSGMEALVLTQEKSLSVNLGDNLKISCAVSDSSRTWTISWYRQKAGGGPSFLLADTNRAAGLPNRFTYSEPGSGYTEYLHINEITAEDEAVYICACVGGCGASVGHGTKFGQGTEVTIARPPSPPSLVLMAPAQAPLSGDKTTLVCLAQGFHPDGASLSWSDDGGSLTGAEVQKGESQRQADGTYTLSSLLSLPSTRWSSGQTFTCHLSHSALTNPLSRSVNNGQCSMFG</sequence>
<keyword evidence="2" id="KW-0393">Immunoglobulin domain</keyword>
<name>A0A8C7EZS7_ONCKI</name>
<evidence type="ECO:0000256" key="1">
    <source>
        <dbReference type="ARBA" id="ARBA00023157"/>
    </source>
</evidence>
<dbReference type="SMART" id="SM00409">
    <property type="entry name" value="IG"/>
    <property type="match status" value="2"/>
</dbReference>
<dbReference type="InterPro" id="IPR036179">
    <property type="entry name" value="Ig-like_dom_sf"/>
</dbReference>
<keyword evidence="1" id="KW-1015">Disulfide bond</keyword>
<dbReference type="PANTHER" id="PTHR23411">
    <property type="entry name" value="TAPASIN"/>
    <property type="match status" value="1"/>
</dbReference>
<reference evidence="6" key="1">
    <citation type="submission" date="2025-08" db="UniProtKB">
        <authorList>
            <consortium name="Ensembl"/>
        </authorList>
    </citation>
    <scope>IDENTIFICATION</scope>
</reference>
<dbReference type="GeneTree" id="ENSGT00950000183576"/>
<dbReference type="Pfam" id="PF07654">
    <property type="entry name" value="C1-set"/>
    <property type="match status" value="1"/>
</dbReference>
<dbReference type="InterPro" id="IPR003597">
    <property type="entry name" value="Ig_C1-set"/>
</dbReference>
<evidence type="ECO:0000256" key="3">
    <source>
        <dbReference type="SAM" id="MobiDB-lite"/>
    </source>
</evidence>
<dbReference type="CDD" id="cd00098">
    <property type="entry name" value="IgC1"/>
    <property type="match status" value="1"/>
</dbReference>
<feature type="domain" description="Ig-like" evidence="5">
    <location>
        <begin position="139"/>
        <end position="236"/>
    </location>
</feature>
<evidence type="ECO:0000313" key="6">
    <source>
        <dbReference type="Ensembl" id="ENSOKIP00005002641.1"/>
    </source>
</evidence>
<dbReference type="AlphaFoldDB" id="A0A8C7EZS7"/>
<dbReference type="GeneID" id="109889423"/>
<accession>A0A8C7EZS7</accession>
<dbReference type="InterPro" id="IPR013783">
    <property type="entry name" value="Ig-like_fold"/>
</dbReference>
<reference evidence="6" key="2">
    <citation type="submission" date="2025-09" db="UniProtKB">
        <authorList>
            <consortium name="Ensembl"/>
        </authorList>
    </citation>
    <scope>IDENTIFICATION</scope>
</reference>
<evidence type="ECO:0000256" key="2">
    <source>
        <dbReference type="ARBA" id="ARBA00023319"/>
    </source>
</evidence>
<evidence type="ECO:0000259" key="5">
    <source>
        <dbReference type="PROSITE" id="PS50835"/>
    </source>
</evidence>
<gene>
    <name evidence="6" type="primary">LOC109889423</name>
</gene>